<proteinExistence type="predicted"/>
<comment type="caution">
    <text evidence="1">The sequence shown here is derived from an EMBL/GenBank/DDBJ whole genome shotgun (WGS) entry which is preliminary data.</text>
</comment>
<dbReference type="AlphaFoldDB" id="A0A9D4N0Z8"/>
<evidence type="ECO:0000313" key="1">
    <source>
        <dbReference type="EMBL" id="KAH3885746.1"/>
    </source>
</evidence>
<evidence type="ECO:0000313" key="2">
    <source>
        <dbReference type="Proteomes" id="UP000828390"/>
    </source>
</evidence>
<organism evidence="1 2">
    <name type="scientific">Dreissena polymorpha</name>
    <name type="common">Zebra mussel</name>
    <name type="synonym">Mytilus polymorpha</name>
    <dbReference type="NCBI Taxonomy" id="45954"/>
    <lineage>
        <taxon>Eukaryota</taxon>
        <taxon>Metazoa</taxon>
        <taxon>Spiralia</taxon>
        <taxon>Lophotrochozoa</taxon>
        <taxon>Mollusca</taxon>
        <taxon>Bivalvia</taxon>
        <taxon>Autobranchia</taxon>
        <taxon>Heteroconchia</taxon>
        <taxon>Euheterodonta</taxon>
        <taxon>Imparidentia</taxon>
        <taxon>Neoheterodontei</taxon>
        <taxon>Myida</taxon>
        <taxon>Dreissenoidea</taxon>
        <taxon>Dreissenidae</taxon>
        <taxon>Dreissena</taxon>
    </lineage>
</organism>
<accession>A0A9D4N0Z8</accession>
<dbReference type="Proteomes" id="UP000828390">
    <property type="component" value="Unassembled WGS sequence"/>
</dbReference>
<dbReference type="EMBL" id="JAIWYP010000001">
    <property type="protein sequence ID" value="KAH3885746.1"/>
    <property type="molecule type" value="Genomic_DNA"/>
</dbReference>
<feature type="non-terminal residue" evidence="1">
    <location>
        <position position="72"/>
    </location>
</feature>
<reference evidence="1" key="2">
    <citation type="submission" date="2020-11" db="EMBL/GenBank/DDBJ databases">
        <authorList>
            <person name="McCartney M.A."/>
            <person name="Auch B."/>
            <person name="Kono T."/>
            <person name="Mallez S."/>
            <person name="Becker A."/>
            <person name="Gohl D.M."/>
            <person name="Silverstein K.A.T."/>
            <person name="Koren S."/>
            <person name="Bechman K.B."/>
            <person name="Herman A."/>
            <person name="Abrahante J.E."/>
            <person name="Garbe J."/>
        </authorList>
    </citation>
    <scope>NUCLEOTIDE SEQUENCE</scope>
    <source>
        <strain evidence="1">Duluth1</strain>
        <tissue evidence="1">Whole animal</tissue>
    </source>
</reference>
<name>A0A9D4N0Z8_DREPO</name>
<keyword evidence="2" id="KW-1185">Reference proteome</keyword>
<sequence>RRLYAPPKKTSYGNLKLRYPSRECQLKVKNAPTPGGHVFKPTGINFELVQDIKGIFSRFGKLTKLKKVISDS</sequence>
<gene>
    <name evidence="1" type="ORF">DPMN_009743</name>
</gene>
<protein>
    <submittedName>
        <fullName evidence="1">Uncharacterized protein</fullName>
    </submittedName>
</protein>
<reference evidence="1" key="1">
    <citation type="journal article" date="2019" name="bioRxiv">
        <title>The Genome of the Zebra Mussel, Dreissena polymorpha: A Resource for Invasive Species Research.</title>
        <authorList>
            <person name="McCartney M.A."/>
            <person name="Auch B."/>
            <person name="Kono T."/>
            <person name="Mallez S."/>
            <person name="Zhang Y."/>
            <person name="Obille A."/>
            <person name="Becker A."/>
            <person name="Abrahante J.E."/>
            <person name="Garbe J."/>
            <person name="Badalamenti J.P."/>
            <person name="Herman A."/>
            <person name="Mangelson H."/>
            <person name="Liachko I."/>
            <person name="Sullivan S."/>
            <person name="Sone E.D."/>
            <person name="Koren S."/>
            <person name="Silverstein K.A.T."/>
            <person name="Beckman K.B."/>
            <person name="Gohl D.M."/>
        </authorList>
    </citation>
    <scope>NUCLEOTIDE SEQUENCE</scope>
    <source>
        <strain evidence="1">Duluth1</strain>
        <tissue evidence="1">Whole animal</tissue>
    </source>
</reference>